<dbReference type="AlphaFoldDB" id="D5SL21"/>
<dbReference type="NCBIfam" id="TIGR04362">
    <property type="entry name" value="choice_anch_C"/>
    <property type="match status" value="1"/>
</dbReference>
<dbReference type="eggNOG" id="COG2911">
    <property type="taxonomic scope" value="Bacteria"/>
</dbReference>
<dbReference type="EMBL" id="CM000914">
    <property type="protein sequence ID" value="EFG04614.2"/>
    <property type="molecule type" value="Genomic_DNA"/>
</dbReference>
<evidence type="ECO:0000259" key="2">
    <source>
        <dbReference type="Pfam" id="PF04862"/>
    </source>
</evidence>
<evidence type="ECO:0000313" key="4">
    <source>
        <dbReference type="Proteomes" id="UP000002357"/>
    </source>
</evidence>
<dbReference type="OrthoDB" id="4324827at2"/>
<keyword evidence="3" id="KW-0614">Plasmid</keyword>
<dbReference type="RefSeq" id="WP_003963482.1">
    <property type="nucleotide sequence ID" value="NZ_CM000914.1"/>
</dbReference>
<organism evidence="3 4">
    <name type="scientific">Streptomyces clavuligerus</name>
    <dbReference type="NCBI Taxonomy" id="1901"/>
    <lineage>
        <taxon>Bacteria</taxon>
        <taxon>Bacillati</taxon>
        <taxon>Actinomycetota</taxon>
        <taxon>Actinomycetes</taxon>
        <taxon>Kitasatosporales</taxon>
        <taxon>Streptomycetaceae</taxon>
        <taxon>Streptomyces</taxon>
    </lineage>
</organism>
<dbReference type="Proteomes" id="UP000002357">
    <property type="component" value="Plasmid pSCL4"/>
</dbReference>
<protein>
    <recommendedName>
        <fullName evidence="2">DUF642 domain-containing protein</fullName>
    </recommendedName>
</protein>
<sequence length="202" mass="20791">MFSSRVSVAAAAAAALLAVVGAGTAATAAPAPLASRIHDGSFETPRAPVNFFTSYFPGQFMGSWYVSGGAVDLIGAGTWQAAEGDQSIDLNARGAVSQTFTTNVGTTYTVTYSLAGNPYDLPALKTGEALIDGQRFQEFSFDVTGKTYGNMGYVRRQFTFVATGTTTTLTFAGTMSATAANGAVIDDVCVEARGTWPSCAGG</sequence>
<evidence type="ECO:0000256" key="1">
    <source>
        <dbReference type="SAM" id="SignalP"/>
    </source>
</evidence>
<dbReference type="Gene3D" id="2.60.120.260">
    <property type="entry name" value="Galactose-binding domain-like"/>
    <property type="match status" value="1"/>
</dbReference>
<proteinExistence type="predicted"/>
<geneLocation type="plasmid" evidence="3 4">
    <name>pSCL4</name>
</geneLocation>
<keyword evidence="1" id="KW-0732">Signal</keyword>
<name>D5SL21_STRCL</name>
<dbReference type="InterPro" id="IPR027576">
    <property type="entry name" value="Choice_anch_C_dom"/>
</dbReference>
<dbReference type="InterPro" id="IPR006946">
    <property type="entry name" value="DGR2-like_dom"/>
</dbReference>
<feature type="domain" description="DUF642" evidence="2">
    <location>
        <begin position="36"/>
        <end position="190"/>
    </location>
</feature>
<evidence type="ECO:0000313" key="3">
    <source>
        <dbReference type="EMBL" id="EFG04614.2"/>
    </source>
</evidence>
<feature type="chain" id="PRO_5003076168" description="DUF642 domain-containing protein" evidence="1">
    <location>
        <begin position="29"/>
        <end position="202"/>
    </location>
</feature>
<dbReference type="GeneID" id="93734210"/>
<reference evidence="3 4" key="1">
    <citation type="journal article" date="2010" name="Genome Biol. Evol.">
        <title>The sequence of a 1.8-mb bacterial linear plasmid reveals a rich evolutionary reservoir of secondary metabolic pathways.</title>
        <authorList>
            <person name="Medema M.H."/>
            <person name="Trefzer A."/>
            <person name="Kovalchuk A."/>
            <person name="van den Berg M."/>
            <person name="Mueller U."/>
            <person name="Heijne W."/>
            <person name="Wu L."/>
            <person name="Alam M.T."/>
            <person name="Ronning C.M."/>
            <person name="Nierman W.C."/>
            <person name="Bovenberg R.A.L."/>
            <person name="Breitling R."/>
            <person name="Takano E."/>
        </authorList>
    </citation>
    <scope>NUCLEOTIDE SEQUENCE [LARGE SCALE GENOMIC DNA]</scope>
    <source>
        <strain evidence="4">ATCC 27064 / DSM 738 / JCM 4710 / NBRC 13307 / NCIMB 12785 / NRRL 3585 / VKM Ac-602</strain>
        <plasmid evidence="3">pSCL4</plasmid>
    </source>
</reference>
<feature type="signal peptide" evidence="1">
    <location>
        <begin position="1"/>
        <end position="28"/>
    </location>
</feature>
<gene>
    <name evidence="3" type="ORF">SCLAV_p1128</name>
</gene>
<dbReference type="KEGG" id="sclf:BB341_29735"/>
<accession>D5SL21</accession>
<dbReference type="Pfam" id="PF04862">
    <property type="entry name" value="DUF642"/>
    <property type="match status" value="1"/>
</dbReference>
<keyword evidence="4" id="KW-1185">Reference proteome</keyword>